<keyword evidence="3 7" id="KW-0378">Hydrolase</keyword>
<evidence type="ECO:0000256" key="7">
    <source>
        <dbReference type="RuleBase" id="RU364138"/>
    </source>
</evidence>
<evidence type="ECO:0000256" key="1">
    <source>
        <dbReference type="ARBA" id="ARBA00007835"/>
    </source>
</evidence>
<evidence type="ECO:0000256" key="2">
    <source>
        <dbReference type="ARBA" id="ARBA00022729"/>
    </source>
</evidence>
<dbReference type="PANTHER" id="PTHR12370">
    <property type="entry name" value="PHOSPHOLIPASE B-RELATED"/>
    <property type="match status" value="1"/>
</dbReference>
<protein>
    <recommendedName>
        <fullName evidence="7">Phospholipase B-like</fullName>
        <ecNumber evidence="7">3.1.1.-</ecNumber>
    </recommendedName>
</protein>
<sequence length="600" mass="68704">MRTAGGLGLLFCLVAVRLSTEVNPSERTVCVIASEASDGTYDFSLESETFRLGKPGYDFLIPAASWFNQSLDDVGMAFQTVKTSGEFEDKIQAYWAGFVELYISKDMTYAQLENTFGSFCKDNSSACQELEAHIRRNLEMTIKRSLQSGDIDPYWHQMELILWQMRGIQDAWNNITVNNSKSLTADYLMDLLDNVFDIYLLQLAVDIGEISAALGLYEALEKGPNRKHYFTNRPSCSALVKLTPDHKDIFISHDTWQNYEAMLKVMKYYDFAWRLTRNPSSSIIPADKILFSSYPSTINSIDDFYVTSTGMVIQETTNGNENTNLWPFVRHGLNSTVLAAFRVMIATRLARTPSEWIAFFSRENSGTYNNQWMVIDTKLFDSSKPLPKKDLMWVAEQIPGLVQSADVTEHLLNKSYWGSYNNPYFEFIHEISGFDDLEKKFGEYFSYKMTPRAQIFRREHSKAVSMSGAYRLMRFNDFTHDPLSRCNCTPPYTAQYAIAARSDLNDPNGVYPLPSLGYRLHGATDVKLVNLELIRSLSMIAAAGPTYDQVPVFEWSKVWPDKVRPLMHPERWAFCPVIIQVENNRNRRMQAHLRTWAVTP</sequence>
<dbReference type="EC" id="3.1.1.-" evidence="7"/>
<evidence type="ECO:0000313" key="9">
    <source>
        <dbReference type="Proteomes" id="UP001651158"/>
    </source>
</evidence>
<evidence type="ECO:0000256" key="5">
    <source>
        <dbReference type="ARBA" id="ARBA00023098"/>
    </source>
</evidence>
<gene>
    <name evidence="8" type="ORF">TcWFU_000291</name>
</gene>
<proteinExistence type="inferred from homology"/>
<comment type="caution">
    <text evidence="8">The sequence shown here is derived from an EMBL/GenBank/DDBJ whole genome shotgun (WGS) entry which is preliminary data.</text>
</comment>
<comment type="similarity">
    <text evidence="1 7">Belongs to the phospholipase B-like family.</text>
</comment>
<dbReference type="Gene3D" id="3.60.60.30">
    <property type="match status" value="1"/>
</dbReference>
<keyword evidence="6" id="KW-0325">Glycoprotein</keyword>
<keyword evidence="5 7" id="KW-0443">Lipid metabolism</keyword>
<organism evidence="8 9">
    <name type="scientific">Taenia crassiceps</name>
    <dbReference type="NCBI Taxonomy" id="6207"/>
    <lineage>
        <taxon>Eukaryota</taxon>
        <taxon>Metazoa</taxon>
        <taxon>Spiralia</taxon>
        <taxon>Lophotrochozoa</taxon>
        <taxon>Platyhelminthes</taxon>
        <taxon>Cestoda</taxon>
        <taxon>Eucestoda</taxon>
        <taxon>Cyclophyllidea</taxon>
        <taxon>Taeniidae</taxon>
        <taxon>Taenia</taxon>
    </lineage>
</organism>
<accession>A0ABR4QFG1</accession>
<reference evidence="8 9" key="1">
    <citation type="journal article" date="2022" name="Front. Cell. Infect. Microbiol.">
        <title>The Genomes of Two Strains of Taenia crassiceps the Animal Model for the Study of Human Cysticercosis.</title>
        <authorList>
            <person name="Bobes R.J."/>
            <person name="Estrada K."/>
            <person name="Rios-Valencia D.G."/>
            <person name="Calderon-Gallegos A."/>
            <person name="de la Torre P."/>
            <person name="Carrero J.C."/>
            <person name="Sanchez-Flores A."/>
            <person name="Laclette J.P."/>
        </authorList>
    </citation>
    <scope>NUCLEOTIDE SEQUENCE [LARGE SCALE GENOMIC DNA]</scope>
    <source>
        <strain evidence="8">WFUcys</strain>
    </source>
</reference>
<keyword evidence="4 7" id="KW-0442">Lipid degradation</keyword>
<feature type="signal peptide" evidence="7">
    <location>
        <begin position="1"/>
        <end position="19"/>
    </location>
</feature>
<evidence type="ECO:0000256" key="3">
    <source>
        <dbReference type="ARBA" id="ARBA00022801"/>
    </source>
</evidence>
<evidence type="ECO:0000256" key="4">
    <source>
        <dbReference type="ARBA" id="ARBA00022963"/>
    </source>
</evidence>
<feature type="chain" id="PRO_5044987042" description="Phospholipase B-like" evidence="7">
    <location>
        <begin position="20"/>
        <end position="600"/>
    </location>
</feature>
<dbReference type="Pfam" id="PF04916">
    <property type="entry name" value="Phospholip_B"/>
    <property type="match status" value="1"/>
</dbReference>
<evidence type="ECO:0000256" key="6">
    <source>
        <dbReference type="ARBA" id="ARBA00023180"/>
    </source>
</evidence>
<keyword evidence="2 7" id="KW-0732">Signal</keyword>
<keyword evidence="9" id="KW-1185">Reference proteome</keyword>
<comment type="function">
    <text evidence="7">Putative phospholipase.</text>
</comment>
<evidence type="ECO:0000313" key="8">
    <source>
        <dbReference type="EMBL" id="KAL5108330.1"/>
    </source>
</evidence>
<dbReference type="PANTHER" id="PTHR12370:SF3">
    <property type="entry name" value="PHOSPHOLIPASE B-LIKE 2-RELATED"/>
    <property type="match status" value="1"/>
</dbReference>
<dbReference type="Proteomes" id="UP001651158">
    <property type="component" value="Unassembled WGS sequence"/>
</dbReference>
<dbReference type="EMBL" id="JAKROA010000003">
    <property type="protein sequence ID" value="KAL5108330.1"/>
    <property type="molecule type" value="Genomic_DNA"/>
</dbReference>
<name>A0ABR4QFG1_9CEST</name>
<dbReference type="InterPro" id="IPR007000">
    <property type="entry name" value="PLipase_B-like"/>
</dbReference>